<evidence type="ECO:0000313" key="2">
    <source>
        <dbReference type="EMBL" id="MBD2705549.1"/>
    </source>
</evidence>
<organism evidence="2 3">
    <name type="scientific">Spirosoma profusum</name>
    <dbReference type="NCBI Taxonomy" id="2771354"/>
    <lineage>
        <taxon>Bacteria</taxon>
        <taxon>Pseudomonadati</taxon>
        <taxon>Bacteroidota</taxon>
        <taxon>Cytophagia</taxon>
        <taxon>Cytophagales</taxon>
        <taxon>Cytophagaceae</taxon>
        <taxon>Spirosoma</taxon>
    </lineage>
</organism>
<dbReference type="Proteomes" id="UP000598820">
    <property type="component" value="Unassembled WGS sequence"/>
</dbReference>
<reference evidence="2" key="1">
    <citation type="submission" date="2020-09" db="EMBL/GenBank/DDBJ databases">
        <authorList>
            <person name="Kim M.K."/>
        </authorList>
    </citation>
    <scope>NUCLEOTIDE SEQUENCE</scope>
    <source>
        <strain evidence="2">BT702</strain>
    </source>
</reference>
<feature type="domain" description="Thiol:disulfide interchange protein DsbD N-terminal" evidence="1">
    <location>
        <begin position="57"/>
        <end position="166"/>
    </location>
</feature>
<dbReference type="Pfam" id="PF11412">
    <property type="entry name" value="DsbD_N"/>
    <property type="match status" value="1"/>
</dbReference>
<protein>
    <recommendedName>
        <fullName evidence="1">Thiol:disulfide interchange protein DsbD N-terminal domain-containing protein</fullName>
    </recommendedName>
</protein>
<comment type="caution">
    <text evidence="2">The sequence shown here is derived from an EMBL/GenBank/DDBJ whole genome shotgun (WGS) entry which is preliminary data.</text>
</comment>
<dbReference type="EMBL" id="JACWZY010000060">
    <property type="protein sequence ID" value="MBD2705549.1"/>
    <property type="molecule type" value="Genomic_DNA"/>
</dbReference>
<dbReference type="RefSeq" id="WP_190893073.1">
    <property type="nucleotide sequence ID" value="NZ_JACWZY010000060.1"/>
</dbReference>
<sequence length="171" mass="19646">MHTVRNIPSSFYRVYALVVLTFLLTGARHHQDSEEPVAQWKFTTFPTGLKEDVLEPGDLIDLVFTATLDKEWLLYSSDFKADIGPQPTTFEFMPDDTFELVGGVQPVSPKWKQDKTWDVKVSYFTPKAEFRQRVRLLKADYGIRGVIQGQYCSEKKGLCVPFQQRFGFSVP</sequence>
<accession>A0A927GAV3</accession>
<evidence type="ECO:0000313" key="3">
    <source>
        <dbReference type="Proteomes" id="UP000598820"/>
    </source>
</evidence>
<dbReference type="AlphaFoldDB" id="A0A927GAV3"/>
<name>A0A927GAV3_9BACT</name>
<dbReference type="InterPro" id="IPR028250">
    <property type="entry name" value="DsbDN"/>
</dbReference>
<keyword evidence="3" id="KW-1185">Reference proteome</keyword>
<proteinExistence type="predicted"/>
<evidence type="ECO:0000259" key="1">
    <source>
        <dbReference type="Pfam" id="PF11412"/>
    </source>
</evidence>
<gene>
    <name evidence="2" type="ORF">IC229_33380</name>
</gene>